<feature type="domain" description="HNH nuclease" evidence="2">
    <location>
        <begin position="12"/>
        <end position="69"/>
    </location>
</feature>
<dbReference type="GO" id="GO:0004519">
    <property type="term" value="F:endonuclease activity"/>
    <property type="evidence" value="ECO:0007669"/>
    <property type="project" value="UniProtKB-KW"/>
</dbReference>
<feature type="region of interest" description="Disordered" evidence="1">
    <location>
        <begin position="75"/>
        <end position="99"/>
    </location>
</feature>
<evidence type="ECO:0000256" key="1">
    <source>
        <dbReference type="SAM" id="MobiDB-lite"/>
    </source>
</evidence>
<dbReference type="AlphaFoldDB" id="A0A832PP59"/>
<organism evidence="3 4">
    <name type="scientific">Paracoccus solventivorans</name>
    <dbReference type="NCBI Taxonomy" id="53463"/>
    <lineage>
        <taxon>Bacteria</taxon>
        <taxon>Pseudomonadati</taxon>
        <taxon>Pseudomonadota</taxon>
        <taxon>Alphaproteobacteria</taxon>
        <taxon>Rhodobacterales</taxon>
        <taxon>Paracoccaceae</taxon>
        <taxon>Paracoccus</taxon>
    </lineage>
</organism>
<evidence type="ECO:0000313" key="4">
    <source>
        <dbReference type="Proteomes" id="UP000580830"/>
    </source>
</evidence>
<reference evidence="3 4" key="1">
    <citation type="journal article" date="2020" name="Biotechnol. Biofuels">
        <title>New insights from the biogas microbiome by comprehensive genome-resolved metagenomics of nearly 1600 species originating from multiple anaerobic digesters.</title>
        <authorList>
            <person name="Campanaro S."/>
            <person name="Treu L."/>
            <person name="Rodriguez-R L.M."/>
            <person name="Kovalovszki A."/>
            <person name="Ziels R.M."/>
            <person name="Maus I."/>
            <person name="Zhu X."/>
            <person name="Kougias P.G."/>
            <person name="Basile A."/>
            <person name="Luo G."/>
            <person name="Schluter A."/>
            <person name="Konstantinidis K.T."/>
            <person name="Angelidaki I."/>
        </authorList>
    </citation>
    <scope>NUCLEOTIDE SEQUENCE [LARGE SCALE GENOMIC DNA]</scope>
    <source>
        <strain evidence="3">AS04akNAM_125</strain>
    </source>
</reference>
<dbReference type="EMBL" id="DULP01000145">
    <property type="protein sequence ID" value="HHW34435.1"/>
    <property type="molecule type" value="Genomic_DNA"/>
</dbReference>
<sequence length="99" mass="11167">RAHLSLEPVCRYCRQAGIINDGSLTAAGEAQPDRRRRFLVVDHIVPHRGDPALFWDGSNLQTLCPDHHDVVKQREEVRGFSNARGPDGWPLDPQHPANR</sequence>
<name>A0A832PP59_9RHOB</name>
<keyword evidence="3" id="KW-0255">Endonuclease</keyword>
<gene>
    <name evidence="3" type="ORF">GXX24_09910</name>
</gene>
<keyword evidence="3" id="KW-0540">Nuclease</keyword>
<protein>
    <submittedName>
        <fullName evidence="3">HNH endonuclease</fullName>
    </submittedName>
</protein>
<keyword evidence="3" id="KW-0378">Hydrolase</keyword>
<dbReference type="InterPro" id="IPR003615">
    <property type="entry name" value="HNH_nuc"/>
</dbReference>
<dbReference type="Proteomes" id="UP000580830">
    <property type="component" value="Unassembled WGS sequence"/>
</dbReference>
<comment type="caution">
    <text evidence="3">The sequence shown here is derived from an EMBL/GenBank/DDBJ whole genome shotgun (WGS) entry which is preliminary data.</text>
</comment>
<feature type="non-terminal residue" evidence="3">
    <location>
        <position position="1"/>
    </location>
</feature>
<proteinExistence type="predicted"/>
<evidence type="ECO:0000313" key="3">
    <source>
        <dbReference type="EMBL" id="HHW34435.1"/>
    </source>
</evidence>
<dbReference type="CDD" id="cd00085">
    <property type="entry name" value="HNHc"/>
    <property type="match status" value="1"/>
</dbReference>
<dbReference type="SMART" id="SM00507">
    <property type="entry name" value="HNHc"/>
    <property type="match status" value="1"/>
</dbReference>
<accession>A0A832PP59</accession>
<evidence type="ECO:0000259" key="2">
    <source>
        <dbReference type="SMART" id="SM00507"/>
    </source>
</evidence>